<reference evidence="6" key="1">
    <citation type="journal article" date="2021" name="PeerJ">
        <title>Extensive microbial diversity within the chicken gut microbiome revealed by metagenomics and culture.</title>
        <authorList>
            <person name="Gilroy R."/>
            <person name="Ravi A."/>
            <person name="Getino M."/>
            <person name="Pursley I."/>
            <person name="Horton D.L."/>
            <person name="Alikhan N.F."/>
            <person name="Baker D."/>
            <person name="Gharbi K."/>
            <person name="Hall N."/>
            <person name="Watson M."/>
            <person name="Adriaenssens E.M."/>
            <person name="Foster-Nyarko E."/>
            <person name="Jarju S."/>
            <person name="Secka A."/>
            <person name="Antonio M."/>
            <person name="Oren A."/>
            <person name="Chaudhuri R.R."/>
            <person name="La Ragione R."/>
            <person name="Hildebrand F."/>
            <person name="Pallen M.J."/>
        </authorList>
    </citation>
    <scope>NUCLEOTIDE SEQUENCE</scope>
    <source>
        <strain evidence="6">ChiBcec8-13705</strain>
    </source>
</reference>
<dbReference type="InterPro" id="IPR024185">
    <property type="entry name" value="FTHF_cligase-like_sf"/>
</dbReference>
<dbReference type="NCBIfam" id="TIGR02727">
    <property type="entry name" value="MTHFS_bact"/>
    <property type="match status" value="1"/>
</dbReference>
<dbReference type="AlphaFoldDB" id="A0A9D2M7Y1"/>
<keyword evidence="6" id="KW-0436">Ligase</keyword>
<proteinExistence type="inferred from homology"/>
<dbReference type="PIRSF" id="PIRSF006806">
    <property type="entry name" value="FTHF_cligase"/>
    <property type="match status" value="1"/>
</dbReference>
<dbReference type="EMBL" id="DWYG01000123">
    <property type="protein sequence ID" value="HJB42299.1"/>
    <property type="molecule type" value="Genomic_DNA"/>
</dbReference>
<feature type="binding site" evidence="4">
    <location>
        <position position="49"/>
    </location>
    <ligand>
        <name>substrate</name>
    </ligand>
</feature>
<dbReference type="SUPFAM" id="SSF100950">
    <property type="entry name" value="NagB/RpiA/CoA transferase-like"/>
    <property type="match status" value="1"/>
</dbReference>
<comment type="catalytic activity">
    <reaction evidence="5">
        <text>(6S)-5-formyl-5,6,7,8-tetrahydrofolate + ATP = (6R)-5,10-methenyltetrahydrofolate + ADP + phosphate</text>
        <dbReference type="Rhea" id="RHEA:10488"/>
        <dbReference type="ChEBI" id="CHEBI:30616"/>
        <dbReference type="ChEBI" id="CHEBI:43474"/>
        <dbReference type="ChEBI" id="CHEBI:57455"/>
        <dbReference type="ChEBI" id="CHEBI:57457"/>
        <dbReference type="ChEBI" id="CHEBI:456216"/>
        <dbReference type="EC" id="6.3.3.2"/>
    </reaction>
</comment>
<protein>
    <recommendedName>
        <fullName evidence="5">5-formyltetrahydrofolate cyclo-ligase</fullName>
        <ecNumber evidence="5">6.3.3.2</ecNumber>
    </recommendedName>
</protein>
<feature type="binding site" evidence="4">
    <location>
        <begin position="3"/>
        <end position="7"/>
    </location>
    <ligand>
        <name>ATP</name>
        <dbReference type="ChEBI" id="CHEBI:30616"/>
    </ligand>
</feature>
<feature type="binding site" evidence="4">
    <location>
        <position position="54"/>
    </location>
    <ligand>
        <name>substrate</name>
    </ligand>
</feature>
<keyword evidence="5" id="KW-0460">Magnesium</keyword>
<dbReference type="GO" id="GO:0005524">
    <property type="term" value="F:ATP binding"/>
    <property type="evidence" value="ECO:0007669"/>
    <property type="project" value="UniProtKB-KW"/>
</dbReference>
<dbReference type="PANTHER" id="PTHR23407:SF1">
    <property type="entry name" value="5-FORMYLTETRAHYDROFOLATE CYCLO-LIGASE"/>
    <property type="match status" value="1"/>
</dbReference>
<feature type="binding site" evidence="4">
    <location>
        <begin position="136"/>
        <end position="144"/>
    </location>
    <ligand>
        <name>ATP</name>
        <dbReference type="ChEBI" id="CHEBI:30616"/>
    </ligand>
</feature>
<dbReference type="PANTHER" id="PTHR23407">
    <property type="entry name" value="ATPASE INHIBITOR/5-FORMYLTETRAHYDROFOLATE CYCLO-LIGASE"/>
    <property type="match status" value="1"/>
</dbReference>
<comment type="similarity">
    <text evidence="1 5">Belongs to the 5-formyltetrahydrofolate cyclo-ligase family.</text>
</comment>
<dbReference type="Gene3D" id="3.40.50.10420">
    <property type="entry name" value="NagB/RpiA/CoA transferase-like"/>
    <property type="match status" value="1"/>
</dbReference>
<dbReference type="Proteomes" id="UP000886803">
    <property type="component" value="Unassembled WGS sequence"/>
</dbReference>
<reference evidence="6" key="2">
    <citation type="submission" date="2021-04" db="EMBL/GenBank/DDBJ databases">
        <authorList>
            <person name="Gilroy R."/>
        </authorList>
    </citation>
    <scope>NUCLEOTIDE SEQUENCE</scope>
    <source>
        <strain evidence="6">ChiBcec8-13705</strain>
    </source>
</reference>
<name>A0A9D2M7Y1_9FIRM</name>
<dbReference type="GO" id="GO:0030272">
    <property type="term" value="F:5-formyltetrahydrofolate cyclo-ligase activity"/>
    <property type="evidence" value="ECO:0007669"/>
    <property type="project" value="UniProtKB-EC"/>
</dbReference>
<keyword evidence="3 4" id="KW-0067">ATP-binding</keyword>
<evidence type="ECO:0000256" key="2">
    <source>
        <dbReference type="ARBA" id="ARBA00022741"/>
    </source>
</evidence>
<evidence type="ECO:0000313" key="6">
    <source>
        <dbReference type="EMBL" id="HJB42299.1"/>
    </source>
</evidence>
<sequence>MTKQEARAAARALWRQFDADALRRQGAAMAEALLAQGAWQQADAVFCFVPMPTEPDLTPVLAAALRAGKPLYVPRVVDRAGRMLAVRIASLESLAPAPPYGLLEPPGDAPGVGPEFFGPRALAVIPCLACSQSGVRLGRGGGYYDRFLAHYKGVRRLACPPALRLPNLPAESWDARFGKDELLP</sequence>
<dbReference type="InterPro" id="IPR037171">
    <property type="entry name" value="NagB/RpiA_transferase-like"/>
</dbReference>
<keyword evidence="2 4" id="KW-0547">Nucleotide-binding</keyword>
<keyword evidence="5" id="KW-0479">Metal-binding</keyword>
<dbReference type="Pfam" id="PF01812">
    <property type="entry name" value="5-FTHF_cyc-lig"/>
    <property type="match status" value="1"/>
</dbReference>
<evidence type="ECO:0000256" key="1">
    <source>
        <dbReference type="ARBA" id="ARBA00010638"/>
    </source>
</evidence>
<accession>A0A9D2M7Y1</accession>
<organism evidence="6 7">
    <name type="scientific">Candidatus Gemmiger avicola</name>
    <dbReference type="NCBI Taxonomy" id="2838605"/>
    <lineage>
        <taxon>Bacteria</taxon>
        <taxon>Bacillati</taxon>
        <taxon>Bacillota</taxon>
        <taxon>Clostridia</taxon>
        <taxon>Eubacteriales</taxon>
        <taxon>Gemmiger</taxon>
    </lineage>
</organism>
<evidence type="ECO:0000256" key="4">
    <source>
        <dbReference type="PIRSR" id="PIRSR006806-1"/>
    </source>
</evidence>
<dbReference type="EC" id="6.3.3.2" evidence="5"/>
<evidence type="ECO:0000256" key="5">
    <source>
        <dbReference type="RuleBase" id="RU361279"/>
    </source>
</evidence>
<dbReference type="GO" id="GO:0035999">
    <property type="term" value="P:tetrahydrofolate interconversion"/>
    <property type="evidence" value="ECO:0007669"/>
    <property type="project" value="TreeGrafter"/>
</dbReference>
<evidence type="ECO:0000313" key="7">
    <source>
        <dbReference type="Proteomes" id="UP000886803"/>
    </source>
</evidence>
<evidence type="ECO:0000256" key="3">
    <source>
        <dbReference type="ARBA" id="ARBA00022840"/>
    </source>
</evidence>
<dbReference type="GO" id="GO:0009396">
    <property type="term" value="P:folic acid-containing compound biosynthetic process"/>
    <property type="evidence" value="ECO:0007669"/>
    <property type="project" value="TreeGrafter"/>
</dbReference>
<dbReference type="InterPro" id="IPR002698">
    <property type="entry name" value="FTHF_cligase"/>
</dbReference>
<gene>
    <name evidence="6" type="ORF">H9945_07355</name>
</gene>
<comment type="caution">
    <text evidence="6">The sequence shown here is derived from an EMBL/GenBank/DDBJ whole genome shotgun (WGS) entry which is preliminary data.</text>
</comment>
<comment type="cofactor">
    <cofactor evidence="5">
        <name>Mg(2+)</name>
        <dbReference type="ChEBI" id="CHEBI:18420"/>
    </cofactor>
</comment>
<dbReference type="GO" id="GO:0046872">
    <property type="term" value="F:metal ion binding"/>
    <property type="evidence" value="ECO:0007669"/>
    <property type="project" value="UniProtKB-KW"/>
</dbReference>